<keyword evidence="2" id="KW-0479">Metal-binding</keyword>
<reference evidence="5 6" key="1">
    <citation type="submission" date="2015-11" db="EMBL/GenBank/DDBJ databases">
        <title>Expanding the genomic diversity of Burkholderia species for the development of highly accurate diagnostics.</title>
        <authorList>
            <person name="Sahl J."/>
            <person name="Keim P."/>
            <person name="Wagner D."/>
        </authorList>
    </citation>
    <scope>NUCLEOTIDE SEQUENCE [LARGE SCALE GENOMIC DNA]</scope>
    <source>
        <strain evidence="5 6">TSV85</strain>
    </source>
</reference>
<accession>A0A118DP68</accession>
<protein>
    <recommendedName>
        <fullName evidence="4">JmjC domain-containing protein</fullName>
    </recommendedName>
</protein>
<dbReference type="SMART" id="SM00558">
    <property type="entry name" value="JmjC"/>
    <property type="match status" value="1"/>
</dbReference>
<dbReference type="AlphaFoldDB" id="A0A118DP68"/>
<evidence type="ECO:0000256" key="1">
    <source>
        <dbReference type="ARBA" id="ARBA00001954"/>
    </source>
</evidence>
<feature type="domain" description="JmjC" evidence="4">
    <location>
        <begin position="104"/>
        <end position="243"/>
    </location>
</feature>
<dbReference type="PROSITE" id="PS51184">
    <property type="entry name" value="JMJC"/>
    <property type="match status" value="1"/>
</dbReference>
<dbReference type="PANTHER" id="PTHR13096">
    <property type="entry name" value="MINA53 MYC INDUCED NUCLEAR ANTIGEN"/>
    <property type="match status" value="1"/>
</dbReference>
<dbReference type="PANTHER" id="PTHR13096:SF8">
    <property type="entry name" value="RIBOSOMAL OXYGENASE 1"/>
    <property type="match status" value="1"/>
</dbReference>
<gene>
    <name evidence="5" type="ORF">WS67_11280</name>
</gene>
<comment type="cofactor">
    <cofactor evidence="1">
        <name>Fe(2+)</name>
        <dbReference type="ChEBI" id="CHEBI:29033"/>
    </cofactor>
</comment>
<keyword evidence="3" id="KW-0408">Iron</keyword>
<evidence type="ECO:0000256" key="3">
    <source>
        <dbReference type="ARBA" id="ARBA00023004"/>
    </source>
</evidence>
<comment type="caution">
    <text evidence="5">The sequence shown here is derived from an EMBL/GenBank/DDBJ whole genome shotgun (WGS) entry which is preliminary data.</text>
</comment>
<dbReference type="SUPFAM" id="SSF51197">
    <property type="entry name" value="Clavaminate synthase-like"/>
    <property type="match status" value="1"/>
</dbReference>
<dbReference type="Pfam" id="PF08007">
    <property type="entry name" value="JmjC_2"/>
    <property type="match status" value="1"/>
</dbReference>
<dbReference type="Gene3D" id="2.60.120.650">
    <property type="entry name" value="Cupin"/>
    <property type="match status" value="1"/>
</dbReference>
<dbReference type="Proteomes" id="UP000062788">
    <property type="component" value="Unassembled WGS sequence"/>
</dbReference>
<evidence type="ECO:0000259" key="4">
    <source>
        <dbReference type="PROSITE" id="PS51184"/>
    </source>
</evidence>
<evidence type="ECO:0000313" key="6">
    <source>
        <dbReference type="Proteomes" id="UP000062788"/>
    </source>
</evidence>
<dbReference type="OrthoDB" id="479699at2"/>
<organism evidence="5 6">
    <name type="scientific">Burkholderia singularis</name>
    <dbReference type="NCBI Taxonomy" id="1503053"/>
    <lineage>
        <taxon>Bacteria</taxon>
        <taxon>Pseudomonadati</taxon>
        <taxon>Pseudomonadota</taxon>
        <taxon>Betaproteobacteria</taxon>
        <taxon>Burkholderiales</taxon>
        <taxon>Burkholderiaceae</taxon>
        <taxon>Burkholderia</taxon>
        <taxon>pseudomallei group</taxon>
    </lineage>
</organism>
<name>A0A118DP68_9BURK</name>
<keyword evidence="6" id="KW-1185">Reference proteome</keyword>
<sequence length="398" mass="44901">MTIEVRDIFSPMTTEEFLNTVWGLRPHVISRNDARFRDVLPWQVLNDILASNRLDYTRFRLTKEGRNIPAEAFLSFEQTRVGTSVTRLNVAGLHQQVADGATLVLDAAEEMVSTIDALAGELERLLGEYVRAHVFVGWQNSQGLATHWDAHDVLLLQVHGSKDWTIYEPTREHPMLRDIEFDDFPEDTKPYLSVRLNPGDFLYIPRGWWHDSRPCGEPTLHVSFSVKKRTGIDYIEALSEKLCEDVFLRADVPRFATADQKDLYIRQLRERVISAIDTLPLDRYLDEQNSRASLGRQPSLPWPGVQEDLTWLRPDSLLSPQIRRNIALQHDGENITIAAGGKEYTLGIAAQPILKFVVQGRPAILADILAQSEASGASTAESVELLQQLVSAGLISAR</sequence>
<dbReference type="EMBL" id="LOWA01000026">
    <property type="protein sequence ID" value="KVE27593.1"/>
    <property type="molecule type" value="Genomic_DNA"/>
</dbReference>
<proteinExistence type="predicted"/>
<evidence type="ECO:0000256" key="2">
    <source>
        <dbReference type="ARBA" id="ARBA00022723"/>
    </source>
</evidence>
<dbReference type="InterPro" id="IPR039994">
    <property type="entry name" value="NO66-like"/>
</dbReference>
<dbReference type="InterPro" id="IPR003347">
    <property type="entry name" value="JmjC_dom"/>
</dbReference>
<dbReference type="GO" id="GO:0046872">
    <property type="term" value="F:metal ion binding"/>
    <property type="evidence" value="ECO:0007669"/>
    <property type="project" value="UniProtKB-KW"/>
</dbReference>
<dbReference type="RefSeq" id="WP_059516320.1">
    <property type="nucleotide sequence ID" value="NZ_LOWA01000026.1"/>
</dbReference>
<evidence type="ECO:0000313" key="5">
    <source>
        <dbReference type="EMBL" id="KVE27593.1"/>
    </source>
</evidence>